<name>A0A1H9DS68_9ACTN</name>
<dbReference type="AlphaFoldDB" id="A0A1H9DS68"/>
<dbReference type="RefSeq" id="WP_093658300.1">
    <property type="nucleotide sequence ID" value="NZ_FOET01000004.1"/>
</dbReference>
<organism evidence="1 2">
    <name type="scientific">Streptomyces radiopugnans</name>
    <dbReference type="NCBI Taxonomy" id="403935"/>
    <lineage>
        <taxon>Bacteria</taxon>
        <taxon>Bacillati</taxon>
        <taxon>Actinomycetota</taxon>
        <taxon>Actinomycetes</taxon>
        <taxon>Kitasatosporales</taxon>
        <taxon>Streptomycetaceae</taxon>
        <taxon>Streptomyces</taxon>
    </lineage>
</organism>
<reference evidence="2" key="1">
    <citation type="submission" date="2016-10" db="EMBL/GenBank/DDBJ databases">
        <authorList>
            <person name="Varghese N."/>
            <person name="Submissions S."/>
        </authorList>
    </citation>
    <scope>NUCLEOTIDE SEQUENCE [LARGE SCALE GENOMIC DNA]</scope>
    <source>
        <strain evidence="2">CGMCC 4.3519</strain>
    </source>
</reference>
<accession>A0A1H9DS68</accession>
<evidence type="ECO:0008006" key="3">
    <source>
        <dbReference type="Google" id="ProtNLM"/>
    </source>
</evidence>
<sequence>MSALNVDFSDQELQDLREIARERGMTMKALVREATAADIARHRALKEAAEVFRRFFSDPAAEQAFADAFPDDEPRGGAPGRAA</sequence>
<dbReference type="EMBL" id="FOET01000004">
    <property type="protein sequence ID" value="SEQ16336.1"/>
    <property type="molecule type" value="Genomic_DNA"/>
</dbReference>
<dbReference type="STRING" id="403935.SAMN05216481_104259"/>
<keyword evidence="2" id="KW-1185">Reference proteome</keyword>
<evidence type="ECO:0000313" key="1">
    <source>
        <dbReference type="EMBL" id="SEQ16336.1"/>
    </source>
</evidence>
<gene>
    <name evidence="1" type="ORF">SAMN05216481_104259</name>
</gene>
<evidence type="ECO:0000313" key="2">
    <source>
        <dbReference type="Proteomes" id="UP000199055"/>
    </source>
</evidence>
<dbReference type="Proteomes" id="UP000199055">
    <property type="component" value="Unassembled WGS sequence"/>
</dbReference>
<protein>
    <recommendedName>
        <fullName evidence="3">Ribbon-helix-helix protein, copG family</fullName>
    </recommendedName>
</protein>
<proteinExistence type="predicted"/>